<accession>A0A222FL35</accession>
<dbReference type="EMBL" id="CP022530">
    <property type="protein sequence ID" value="ASP39306.1"/>
    <property type="molecule type" value="Genomic_DNA"/>
</dbReference>
<evidence type="ECO:0000256" key="1">
    <source>
        <dbReference type="SAM" id="Coils"/>
    </source>
</evidence>
<keyword evidence="3" id="KW-1185">Reference proteome</keyword>
<dbReference type="RefSeq" id="WP_094060486.1">
    <property type="nucleotide sequence ID" value="NZ_CP022530.1"/>
</dbReference>
<feature type="coiled-coil region" evidence="1">
    <location>
        <begin position="5"/>
        <end position="39"/>
    </location>
</feature>
<evidence type="ECO:0000313" key="2">
    <source>
        <dbReference type="EMBL" id="ASP39306.1"/>
    </source>
</evidence>
<dbReference type="Proteomes" id="UP000202440">
    <property type="component" value="Chromosome"/>
</dbReference>
<name>A0A222FL35_9GAMM</name>
<evidence type="ECO:0008006" key="4">
    <source>
        <dbReference type="Google" id="ProtNLM"/>
    </source>
</evidence>
<reference evidence="2 3" key="1">
    <citation type="submission" date="2017-07" db="EMBL/GenBank/DDBJ databases">
        <title>Annotated genome sequence of Bacterioplanes sanyensis isolated from Red Sea.</title>
        <authorList>
            <person name="Rehman Z.U."/>
        </authorList>
    </citation>
    <scope>NUCLEOTIDE SEQUENCE [LARGE SCALE GENOMIC DNA]</scope>
    <source>
        <strain evidence="2 3">NV9</strain>
    </source>
</reference>
<dbReference type="AlphaFoldDB" id="A0A222FL35"/>
<dbReference type="KEGG" id="bsan:CHH28_11735"/>
<sequence length="151" mass="17505">MSVFSEDIDKKIQLHKQKIEELEELKKEQEKKLEGIKEFDTIIKRLCNQNSLSEDELFVARSAEIEKWIIGMAGQEAPSSIYNNLKKHFEKSLNRKGSSKPSSLPKPKLAVGAYRNPATQEKVEKIKRNPKILDQWIEEYGFATVKTWKVD</sequence>
<evidence type="ECO:0000313" key="3">
    <source>
        <dbReference type="Proteomes" id="UP000202440"/>
    </source>
</evidence>
<gene>
    <name evidence="2" type="ORF">CHH28_11735</name>
</gene>
<keyword evidence="1" id="KW-0175">Coiled coil</keyword>
<proteinExistence type="predicted"/>
<dbReference type="OrthoDB" id="6367018at2"/>
<organism evidence="2 3">
    <name type="scientific">Bacterioplanes sanyensis</name>
    <dbReference type="NCBI Taxonomy" id="1249553"/>
    <lineage>
        <taxon>Bacteria</taxon>
        <taxon>Pseudomonadati</taxon>
        <taxon>Pseudomonadota</taxon>
        <taxon>Gammaproteobacteria</taxon>
        <taxon>Oceanospirillales</taxon>
        <taxon>Oceanospirillaceae</taxon>
        <taxon>Bacterioplanes</taxon>
    </lineage>
</organism>
<protein>
    <recommendedName>
        <fullName evidence="4">H-NS histone family protein</fullName>
    </recommendedName>
</protein>